<reference evidence="2 3" key="1">
    <citation type="submission" date="2014-04" db="EMBL/GenBank/DDBJ databases">
        <authorList>
            <consortium name="DOE Joint Genome Institute"/>
            <person name="Kuo A."/>
            <person name="Martino E."/>
            <person name="Perotto S."/>
            <person name="Kohler A."/>
            <person name="Nagy L.G."/>
            <person name="Floudas D."/>
            <person name="Copeland A."/>
            <person name="Barry K.W."/>
            <person name="Cichocki N."/>
            <person name="Veneault-Fourrey C."/>
            <person name="LaButti K."/>
            <person name="Lindquist E.A."/>
            <person name="Lipzen A."/>
            <person name="Lundell T."/>
            <person name="Morin E."/>
            <person name="Murat C."/>
            <person name="Sun H."/>
            <person name="Tunlid A."/>
            <person name="Henrissat B."/>
            <person name="Grigoriev I.V."/>
            <person name="Hibbett D.S."/>
            <person name="Martin F."/>
            <person name="Nordberg H.P."/>
            <person name="Cantor M.N."/>
            <person name="Hua S.X."/>
        </authorList>
    </citation>
    <scope>NUCLEOTIDE SEQUENCE [LARGE SCALE GENOMIC DNA]</scope>
    <source>
        <strain evidence="2 3">Zn</strain>
    </source>
</reference>
<dbReference type="Pfam" id="PF05368">
    <property type="entry name" value="NmrA"/>
    <property type="match status" value="1"/>
</dbReference>
<evidence type="ECO:0000259" key="1">
    <source>
        <dbReference type="Pfam" id="PF05368"/>
    </source>
</evidence>
<dbReference type="Gene3D" id="3.40.50.720">
    <property type="entry name" value="NAD(P)-binding Rossmann-like Domain"/>
    <property type="match status" value="1"/>
</dbReference>
<sequence length="306" mass="33906">MLALTACTGKIGGAVLQAILQHALIPPQKLVVCTSSTPTDARWNSLRALGITIRQSNYEDPDSMLVAFTGCTKLFLVSTPRIELDFHNAQVGRERHHMNAIQAARRAGVEHIYYTSLAFGSESLASVMLAHLRTEAFLKRLTDVKITIIREGLYNESWPLYLGYYNLNNDVRTEIVTAGDGLISWTAIADLGLATALVIADPSTTYTGRTLYLSGSRAQSLRDIATIISKIKKGDIHVKTVSRDEYVEFYTTMGRDRGSVEWWSTTYVALEENECNISDTTLQDLLLSKGVKQKPIEETIKEMLGA</sequence>
<dbReference type="AlphaFoldDB" id="A0A0C3H6D4"/>
<dbReference type="InterPro" id="IPR052718">
    <property type="entry name" value="NmrA-type_oxidoreductase"/>
</dbReference>
<organism evidence="2 3">
    <name type="scientific">Oidiodendron maius (strain Zn)</name>
    <dbReference type="NCBI Taxonomy" id="913774"/>
    <lineage>
        <taxon>Eukaryota</taxon>
        <taxon>Fungi</taxon>
        <taxon>Dikarya</taxon>
        <taxon>Ascomycota</taxon>
        <taxon>Pezizomycotina</taxon>
        <taxon>Leotiomycetes</taxon>
        <taxon>Leotiomycetes incertae sedis</taxon>
        <taxon>Myxotrichaceae</taxon>
        <taxon>Oidiodendron</taxon>
    </lineage>
</organism>
<accession>A0A0C3H6D4</accession>
<dbReference type="InterPro" id="IPR036291">
    <property type="entry name" value="NAD(P)-bd_dom_sf"/>
</dbReference>
<evidence type="ECO:0000313" key="3">
    <source>
        <dbReference type="Proteomes" id="UP000054321"/>
    </source>
</evidence>
<dbReference type="OrthoDB" id="419598at2759"/>
<keyword evidence="3" id="KW-1185">Reference proteome</keyword>
<dbReference type="EMBL" id="KN832881">
    <property type="protein sequence ID" value="KIM98021.1"/>
    <property type="molecule type" value="Genomic_DNA"/>
</dbReference>
<gene>
    <name evidence="2" type="ORF">OIDMADRAFT_182374</name>
</gene>
<dbReference type="HOGENOM" id="CLU_007383_10_4_1"/>
<feature type="domain" description="NmrA-like" evidence="1">
    <location>
        <begin position="4"/>
        <end position="231"/>
    </location>
</feature>
<protein>
    <recommendedName>
        <fullName evidence="1">NmrA-like domain-containing protein</fullName>
    </recommendedName>
</protein>
<dbReference type="InParanoid" id="A0A0C3H6D4"/>
<dbReference type="InterPro" id="IPR008030">
    <property type="entry name" value="NmrA-like"/>
</dbReference>
<reference evidence="3" key="2">
    <citation type="submission" date="2015-01" db="EMBL/GenBank/DDBJ databases">
        <title>Evolutionary Origins and Diversification of the Mycorrhizal Mutualists.</title>
        <authorList>
            <consortium name="DOE Joint Genome Institute"/>
            <consortium name="Mycorrhizal Genomics Consortium"/>
            <person name="Kohler A."/>
            <person name="Kuo A."/>
            <person name="Nagy L.G."/>
            <person name="Floudas D."/>
            <person name="Copeland A."/>
            <person name="Barry K.W."/>
            <person name="Cichocki N."/>
            <person name="Veneault-Fourrey C."/>
            <person name="LaButti K."/>
            <person name="Lindquist E.A."/>
            <person name="Lipzen A."/>
            <person name="Lundell T."/>
            <person name="Morin E."/>
            <person name="Murat C."/>
            <person name="Riley R."/>
            <person name="Ohm R."/>
            <person name="Sun H."/>
            <person name="Tunlid A."/>
            <person name="Henrissat B."/>
            <person name="Grigoriev I.V."/>
            <person name="Hibbett D.S."/>
            <person name="Martin F."/>
        </authorList>
    </citation>
    <scope>NUCLEOTIDE SEQUENCE [LARGE SCALE GENOMIC DNA]</scope>
    <source>
        <strain evidence="3">Zn</strain>
    </source>
</reference>
<dbReference type="PANTHER" id="PTHR47129">
    <property type="entry name" value="QUINONE OXIDOREDUCTASE 2"/>
    <property type="match status" value="1"/>
</dbReference>
<evidence type="ECO:0000313" key="2">
    <source>
        <dbReference type="EMBL" id="KIM98021.1"/>
    </source>
</evidence>
<proteinExistence type="predicted"/>
<name>A0A0C3H6D4_OIDMZ</name>
<dbReference type="SUPFAM" id="SSF51735">
    <property type="entry name" value="NAD(P)-binding Rossmann-fold domains"/>
    <property type="match status" value="1"/>
</dbReference>
<dbReference type="PANTHER" id="PTHR47129:SF1">
    <property type="entry name" value="NMRA-LIKE DOMAIN-CONTAINING PROTEIN"/>
    <property type="match status" value="1"/>
</dbReference>
<dbReference type="STRING" id="913774.A0A0C3H6D4"/>
<dbReference type="Gene3D" id="3.90.25.10">
    <property type="entry name" value="UDP-galactose 4-epimerase, domain 1"/>
    <property type="match status" value="1"/>
</dbReference>
<dbReference type="Proteomes" id="UP000054321">
    <property type="component" value="Unassembled WGS sequence"/>
</dbReference>